<feature type="coiled-coil region" evidence="1">
    <location>
        <begin position="398"/>
        <end position="439"/>
    </location>
</feature>
<reference evidence="3" key="2">
    <citation type="submission" date="2023-06" db="EMBL/GenBank/DDBJ databases">
        <authorList>
            <consortium name="Lawrence Berkeley National Laboratory"/>
            <person name="Mondo S.J."/>
            <person name="Hensen N."/>
            <person name="Bonometti L."/>
            <person name="Westerberg I."/>
            <person name="Brannstrom I.O."/>
            <person name="Guillou S."/>
            <person name="Cros-Aarteil S."/>
            <person name="Calhoun S."/>
            <person name="Haridas S."/>
            <person name="Kuo A."/>
            <person name="Pangilinan J."/>
            <person name="Riley R."/>
            <person name="Labutti K."/>
            <person name="Andreopoulos B."/>
            <person name="Lipzen A."/>
            <person name="Chen C."/>
            <person name="Yanf M."/>
            <person name="Daum C."/>
            <person name="Ng V."/>
            <person name="Clum A."/>
            <person name="Steindorff A."/>
            <person name="Ohm R."/>
            <person name="Martin F."/>
            <person name="Silar P."/>
            <person name="Natvig D."/>
            <person name="Lalanne C."/>
            <person name="Gautier V."/>
            <person name="Ament-Velasquez S.L."/>
            <person name="Kruys A."/>
            <person name="Hutchinson M.I."/>
            <person name="Powell A.J."/>
            <person name="Barry K."/>
            <person name="Miller A.N."/>
            <person name="Grigoriev I.V."/>
            <person name="Debuchy R."/>
            <person name="Gladieux P."/>
            <person name="Thoren M.H."/>
            <person name="Johannesson H."/>
        </authorList>
    </citation>
    <scope>NUCLEOTIDE SEQUENCE</scope>
    <source>
        <strain evidence="3">PSN324</strain>
    </source>
</reference>
<keyword evidence="1" id="KW-0175">Coiled coil</keyword>
<dbReference type="EMBL" id="MU864949">
    <property type="protein sequence ID" value="KAK4464379.1"/>
    <property type="molecule type" value="Genomic_DNA"/>
</dbReference>
<name>A0AAV9HXE2_9PEZI</name>
<sequence>MAPSVKLHRGLQLNGSRPAIKMEDDYSARISEPRVSPPRVINDTKMCTAEERLQELEKKHEVVSVIADYARRNFKSTKPPAWLDLRKVAQQLLRSSIVKSSKHVIIRGLSQTVSEIKAWKADHASWKEAAAVRKMPYVGDRSEILAVQLVSPGVAESPDWTRSKLMDVGLQFLSAHEPRASEAVDAFWQGAKLEDAAWRGRYMAAPVKAAGLPFEDDLNYLVLTSVCGEKPRAREKSKGATSTPEMITPRSNITLQPAPSENCDAVNAWEKEVGVSFDRIMETLMRVVADERIRLLGKRAHQDQTVQNEAKRQRLAPDTPHHRDRETDDTCGNGSSARPTIMDHGAKRVERYAFLRSSTSNASQGHDKKPAGLSGNLENSEAQLGEEEVSRGMVQVLNELLRESKNQITEKLGKLEAENKSLRDEMALQRDEIALQRNEMALQRGEFERGIEKLVCISQALHDSYQALQEQVDLQAAAFKREIKSLWDERDNHVRAIDDGDGDSDGNDLARRLDEQNARFEEEREKLDGRIDSLKALIDMIMAQTLSRRTRAP</sequence>
<evidence type="ECO:0000256" key="2">
    <source>
        <dbReference type="SAM" id="MobiDB-lite"/>
    </source>
</evidence>
<dbReference type="Proteomes" id="UP001321749">
    <property type="component" value="Unassembled WGS sequence"/>
</dbReference>
<protein>
    <submittedName>
        <fullName evidence="3">Uncharacterized protein</fullName>
    </submittedName>
</protein>
<feature type="coiled-coil region" evidence="1">
    <location>
        <begin position="506"/>
        <end position="537"/>
    </location>
</feature>
<gene>
    <name evidence="3" type="ORF">QBC42DRAFT_295182</name>
</gene>
<evidence type="ECO:0000313" key="4">
    <source>
        <dbReference type="Proteomes" id="UP001321749"/>
    </source>
</evidence>
<feature type="compositionally biased region" description="Polar residues" evidence="2">
    <location>
        <begin position="239"/>
        <end position="259"/>
    </location>
</feature>
<reference evidence="3" key="1">
    <citation type="journal article" date="2023" name="Mol. Phylogenet. Evol.">
        <title>Genome-scale phylogeny and comparative genomics of the fungal order Sordariales.</title>
        <authorList>
            <person name="Hensen N."/>
            <person name="Bonometti L."/>
            <person name="Westerberg I."/>
            <person name="Brannstrom I.O."/>
            <person name="Guillou S."/>
            <person name="Cros-Aarteil S."/>
            <person name="Calhoun S."/>
            <person name="Haridas S."/>
            <person name="Kuo A."/>
            <person name="Mondo S."/>
            <person name="Pangilinan J."/>
            <person name="Riley R."/>
            <person name="LaButti K."/>
            <person name="Andreopoulos B."/>
            <person name="Lipzen A."/>
            <person name="Chen C."/>
            <person name="Yan M."/>
            <person name="Daum C."/>
            <person name="Ng V."/>
            <person name="Clum A."/>
            <person name="Steindorff A."/>
            <person name="Ohm R.A."/>
            <person name="Martin F."/>
            <person name="Silar P."/>
            <person name="Natvig D.O."/>
            <person name="Lalanne C."/>
            <person name="Gautier V."/>
            <person name="Ament-Velasquez S.L."/>
            <person name="Kruys A."/>
            <person name="Hutchinson M.I."/>
            <person name="Powell A.J."/>
            <person name="Barry K."/>
            <person name="Miller A.N."/>
            <person name="Grigoriev I.V."/>
            <person name="Debuchy R."/>
            <person name="Gladieux P."/>
            <person name="Hiltunen Thoren M."/>
            <person name="Johannesson H."/>
        </authorList>
    </citation>
    <scope>NUCLEOTIDE SEQUENCE</scope>
    <source>
        <strain evidence="3">PSN324</strain>
    </source>
</reference>
<evidence type="ECO:0000313" key="3">
    <source>
        <dbReference type="EMBL" id="KAK4464379.1"/>
    </source>
</evidence>
<proteinExistence type="predicted"/>
<evidence type="ECO:0000256" key="1">
    <source>
        <dbReference type="SAM" id="Coils"/>
    </source>
</evidence>
<accession>A0AAV9HXE2</accession>
<dbReference type="AlphaFoldDB" id="A0AAV9HXE2"/>
<feature type="region of interest" description="Disordered" evidence="2">
    <location>
        <begin position="232"/>
        <end position="259"/>
    </location>
</feature>
<feature type="region of interest" description="Disordered" evidence="2">
    <location>
        <begin position="300"/>
        <end position="345"/>
    </location>
</feature>
<organism evidence="3 4">
    <name type="scientific">Cladorrhinum samala</name>
    <dbReference type="NCBI Taxonomy" id="585594"/>
    <lineage>
        <taxon>Eukaryota</taxon>
        <taxon>Fungi</taxon>
        <taxon>Dikarya</taxon>
        <taxon>Ascomycota</taxon>
        <taxon>Pezizomycotina</taxon>
        <taxon>Sordariomycetes</taxon>
        <taxon>Sordariomycetidae</taxon>
        <taxon>Sordariales</taxon>
        <taxon>Podosporaceae</taxon>
        <taxon>Cladorrhinum</taxon>
    </lineage>
</organism>
<comment type="caution">
    <text evidence="3">The sequence shown here is derived from an EMBL/GenBank/DDBJ whole genome shotgun (WGS) entry which is preliminary data.</text>
</comment>
<feature type="region of interest" description="Disordered" evidence="2">
    <location>
        <begin position="357"/>
        <end position="388"/>
    </location>
</feature>
<feature type="compositionally biased region" description="Basic and acidic residues" evidence="2">
    <location>
        <begin position="319"/>
        <end position="328"/>
    </location>
</feature>
<keyword evidence="4" id="KW-1185">Reference proteome</keyword>